<dbReference type="Gene3D" id="1.10.510.10">
    <property type="entry name" value="Transferase(Phosphotransferase) domain 1"/>
    <property type="match status" value="1"/>
</dbReference>
<protein>
    <recommendedName>
        <fullName evidence="2">Protein kinase domain-containing protein</fullName>
    </recommendedName>
</protein>
<dbReference type="AlphaFoldDB" id="A0A7R9F8M6"/>
<name>A0A7R9F8M6_9NEOP</name>
<gene>
    <name evidence="1" type="ORF">TBIB3V08_LOCUS11192</name>
</gene>
<evidence type="ECO:0008006" key="2">
    <source>
        <dbReference type="Google" id="ProtNLM"/>
    </source>
</evidence>
<proteinExistence type="predicted"/>
<reference evidence="1" key="1">
    <citation type="submission" date="2020-11" db="EMBL/GenBank/DDBJ databases">
        <authorList>
            <person name="Tran Van P."/>
        </authorList>
    </citation>
    <scope>NUCLEOTIDE SEQUENCE</scope>
</reference>
<dbReference type="EMBL" id="OD570754">
    <property type="protein sequence ID" value="CAD7448912.1"/>
    <property type="molecule type" value="Genomic_DNA"/>
</dbReference>
<sequence length="255" mass="28559">MLIPYVQRNWSILHLLHISVDEGPTSFSVVTTRTIDSIGDLIYSYPRPTLPVRQLFLVADKASKDLKPLNILLNERMHILLADFGCCHLEDDSHGCYARLLNRMVPGATVGPTNRLSLGLCFHADQMGGLPKKDTIDTLVLLSTFNIATLYKHQFSFLPARPPTGRLLKLLARDMRSACTSSCHDSPTSSYWVQTTDPPSSAALHYTSVVWRSPRQSWLNKKCLTDGLADTFGGSTRIRTLVPWGRWLPPSKITR</sequence>
<accession>A0A7R9F8M6</accession>
<dbReference type="InterPro" id="IPR011009">
    <property type="entry name" value="Kinase-like_dom_sf"/>
</dbReference>
<evidence type="ECO:0000313" key="1">
    <source>
        <dbReference type="EMBL" id="CAD7448912.1"/>
    </source>
</evidence>
<dbReference type="SUPFAM" id="SSF56112">
    <property type="entry name" value="Protein kinase-like (PK-like)"/>
    <property type="match status" value="1"/>
</dbReference>
<organism evidence="1">
    <name type="scientific">Timema bartmani</name>
    <dbReference type="NCBI Taxonomy" id="61472"/>
    <lineage>
        <taxon>Eukaryota</taxon>
        <taxon>Metazoa</taxon>
        <taxon>Ecdysozoa</taxon>
        <taxon>Arthropoda</taxon>
        <taxon>Hexapoda</taxon>
        <taxon>Insecta</taxon>
        <taxon>Pterygota</taxon>
        <taxon>Neoptera</taxon>
        <taxon>Polyneoptera</taxon>
        <taxon>Phasmatodea</taxon>
        <taxon>Timematodea</taxon>
        <taxon>Timematoidea</taxon>
        <taxon>Timematidae</taxon>
        <taxon>Timema</taxon>
    </lineage>
</organism>